<dbReference type="Gene3D" id="2.160.20.80">
    <property type="entry name" value="E3 ubiquitin-protein ligase SopA"/>
    <property type="match status" value="1"/>
</dbReference>
<dbReference type="Proteomes" id="UP000247498">
    <property type="component" value="Unassembled WGS sequence"/>
</dbReference>
<gene>
    <name evidence="3" type="ORF">Rsub_12193</name>
</gene>
<dbReference type="InParanoid" id="A0A2V0PID7"/>
<dbReference type="PANTHER" id="PTHR47485:SF1">
    <property type="entry name" value="THYLAKOID LUMENAL 17.4 KDA PROTEIN, CHLOROPLASTIC"/>
    <property type="match status" value="1"/>
</dbReference>
<dbReference type="Pfam" id="PF00805">
    <property type="entry name" value="Pentapeptide"/>
    <property type="match status" value="1"/>
</dbReference>
<name>A0A2V0PID7_9CHLO</name>
<evidence type="ECO:0008006" key="5">
    <source>
        <dbReference type="Google" id="ProtNLM"/>
    </source>
</evidence>
<dbReference type="EMBL" id="BDRX01000163">
    <property type="protein sequence ID" value="GBF99568.1"/>
    <property type="molecule type" value="Genomic_DNA"/>
</dbReference>
<feature type="chain" id="PRO_5015954891" description="Thylakoid lumenal 17.4 kDa protein, chloroplastic" evidence="2">
    <location>
        <begin position="25"/>
        <end position="181"/>
    </location>
</feature>
<dbReference type="SUPFAM" id="SSF141571">
    <property type="entry name" value="Pentapeptide repeat-like"/>
    <property type="match status" value="1"/>
</dbReference>
<keyword evidence="4" id="KW-1185">Reference proteome</keyword>
<accession>A0A2V0PID7</accession>
<dbReference type="OrthoDB" id="9989223at2759"/>
<evidence type="ECO:0000313" key="4">
    <source>
        <dbReference type="Proteomes" id="UP000247498"/>
    </source>
</evidence>
<keyword evidence="1" id="KW-0677">Repeat</keyword>
<sequence length="181" mass="18737">MALASGAAALAASLLLSAAPAAHAEFRLPPIDSDPKRCERGFVGNTIGQANAVSDKILDLRKCVYAGKNLSGKVLAGALMSDADFSNANMQEAVLTKAYAVNASFAGADFTNAVLDRVDFNGANFKGAKFVNVVLTGATFDGADLSETNFEDALVGSQDATRLCANPTLTGESRDQVGCRQ</sequence>
<evidence type="ECO:0000256" key="1">
    <source>
        <dbReference type="ARBA" id="ARBA00022737"/>
    </source>
</evidence>
<proteinExistence type="predicted"/>
<organism evidence="3 4">
    <name type="scientific">Raphidocelis subcapitata</name>
    <dbReference type="NCBI Taxonomy" id="307507"/>
    <lineage>
        <taxon>Eukaryota</taxon>
        <taxon>Viridiplantae</taxon>
        <taxon>Chlorophyta</taxon>
        <taxon>core chlorophytes</taxon>
        <taxon>Chlorophyceae</taxon>
        <taxon>CS clade</taxon>
        <taxon>Sphaeropleales</taxon>
        <taxon>Selenastraceae</taxon>
        <taxon>Raphidocelis</taxon>
    </lineage>
</organism>
<evidence type="ECO:0000256" key="2">
    <source>
        <dbReference type="SAM" id="SignalP"/>
    </source>
</evidence>
<feature type="signal peptide" evidence="2">
    <location>
        <begin position="1"/>
        <end position="24"/>
    </location>
</feature>
<comment type="caution">
    <text evidence="3">The sequence shown here is derived from an EMBL/GenBank/DDBJ whole genome shotgun (WGS) entry which is preliminary data.</text>
</comment>
<dbReference type="STRING" id="307507.A0A2V0PID7"/>
<reference evidence="3 4" key="1">
    <citation type="journal article" date="2018" name="Sci. Rep.">
        <title>Raphidocelis subcapitata (=Pseudokirchneriella subcapitata) provides an insight into genome evolution and environmental adaptations in the Sphaeropleales.</title>
        <authorList>
            <person name="Suzuki S."/>
            <person name="Yamaguchi H."/>
            <person name="Nakajima N."/>
            <person name="Kawachi M."/>
        </authorList>
    </citation>
    <scope>NUCLEOTIDE SEQUENCE [LARGE SCALE GENOMIC DNA]</scope>
    <source>
        <strain evidence="3 4">NIES-35</strain>
    </source>
</reference>
<evidence type="ECO:0000313" key="3">
    <source>
        <dbReference type="EMBL" id="GBF99568.1"/>
    </source>
</evidence>
<dbReference type="InterPro" id="IPR001646">
    <property type="entry name" value="5peptide_repeat"/>
</dbReference>
<dbReference type="PANTHER" id="PTHR47485">
    <property type="entry name" value="THYLAKOID LUMENAL 17.4 KDA PROTEIN, CHLOROPLASTIC"/>
    <property type="match status" value="1"/>
</dbReference>
<dbReference type="AlphaFoldDB" id="A0A2V0PID7"/>
<protein>
    <recommendedName>
        <fullName evidence="5">Thylakoid lumenal 17.4 kDa protein, chloroplastic</fullName>
    </recommendedName>
</protein>
<keyword evidence="2" id="KW-0732">Signal</keyword>